<evidence type="ECO:0000256" key="2">
    <source>
        <dbReference type="SAM" id="SignalP"/>
    </source>
</evidence>
<accession>A0A8B7PNN0</accession>
<keyword evidence="2" id="KW-0732">Signal</keyword>
<feature type="non-terminal residue" evidence="4">
    <location>
        <position position="159"/>
    </location>
</feature>
<feature type="transmembrane region" description="Helical" evidence="1">
    <location>
        <begin position="47"/>
        <end position="71"/>
    </location>
</feature>
<dbReference type="GeneID" id="108682865"/>
<feature type="signal peptide" evidence="2">
    <location>
        <begin position="1"/>
        <end position="23"/>
    </location>
</feature>
<protein>
    <submittedName>
        <fullName evidence="4">Uncharacterized protein LOC108682865</fullName>
    </submittedName>
</protein>
<gene>
    <name evidence="4" type="primary">LOC108682865</name>
</gene>
<dbReference type="RefSeq" id="XP_018027600.1">
    <property type="nucleotide sequence ID" value="XM_018172111.1"/>
</dbReference>
<proteinExistence type="predicted"/>
<dbReference type="AlphaFoldDB" id="A0A8B7PNN0"/>
<evidence type="ECO:0000313" key="3">
    <source>
        <dbReference type="Proteomes" id="UP000694843"/>
    </source>
</evidence>
<name>A0A8B7PNN0_HYAAZ</name>
<keyword evidence="1" id="KW-1133">Transmembrane helix</keyword>
<organism evidence="3 4">
    <name type="scientific">Hyalella azteca</name>
    <name type="common">Amphipod</name>
    <dbReference type="NCBI Taxonomy" id="294128"/>
    <lineage>
        <taxon>Eukaryota</taxon>
        <taxon>Metazoa</taxon>
        <taxon>Ecdysozoa</taxon>
        <taxon>Arthropoda</taxon>
        <taxon>Crustacea</taxon>
        <taxon>Multicrustacea</taxon>
        <taxon>Malacostraca</taxon>
        <taxon>Eumalacostraca</taxon>
        <taxon>Peracarida</taxon>
        <taxon>Amphipoda</taxon>
        <taxon>Senticaudata</taxon>
        <taxon>Talitrida</taxon>
        <taxon>Talitroidea</taxon>
        <taxon>Hyalellidae</taxon>
        <taxon>Hyalella</taxon>
    </lineage>
</organism>
<feature type="chain" id="PRO_5034698039" evidence="2">
    <location>
        <begin position="24"/>
        <end position="159"/>
    </location>
</feature>
<evidence type="ECO:0000256" key="1">
    <source>
        <dbReference type="SAM" id="Phobius"/>
    </source>
</evidence>
<keyword evidence="3" id="KW-1185">Reference proteome</keyword>
<sequence length="159" mass="16019">MGTWVLCLAVVVLQLAQLGEVEGIFSSLGGFASTSAATSVGLSAANAAVAAGAAAVAAAGIAGLGIAAIAFKSVGSKGRGGNQGGYAVYQYGYHDGYGGNHYNDLHHYHHGGGYGSGYHRRRSIRAAEDPPLVNPTVEDERQAQVVGMVAAMDPLGCGL</sequence>
<keyword evidence="1" id="KW-0472">Membrane</keyword>
<dbReference type="KEGG" id="hazt:108682865"/>
<keyword evidence="1" id="KW-0812">Transmembrane</keyword>
<reference evidence="4" key="1">
    <citation type="submission" date="2025-08" db="UniProtKB">
        <authorList>
            <consortium name="RefSeq"/>
        </authorList>
    </citation>
    <scope>IDENTIFICATION</scope>
</reference>
<dbReference type="Proteomes" id="UP000694843">
    <property type="component" value="Unplaced"/>
</dbReference>
<evidence type="ECO:0000313" key="4">
    <source>
        <dbReference type="RefSeq" id="XP_018027600.1"/>
    </source>
</evidence>